<proteinExistence type="predicted"/>
<name>A0A9D1QQQ2_9LACO</name>
<dbReference type="Pfam" id="PF10978">
    <property type="entry name" value="DUF2785"/>
    <property type="match status" value="1"/>
</dbReference>
<protein>
    <submittedName>
        <fullName evidence="1">DUF2785 domain-containing protein</fullName>
    </submittedName>
</protein>
<accession>A0A9D1QQQ2</accession>
<evidence type="ECO:0000313" key="2">
    <source>
        <dbReference type="Proteomes" id="UP000886822"/>
    </source>
</evidence>
<dbReference type="InterPro" id="IPR021247">
    <property type="entry name" value="DUF2785"/>
</dbReference>
<comment type="caution">
    <text evidence="1">The sequence shown here is derived from an EMBL/GenBank/DDBJ whole genome shotgun (WGS) entry which is preliminary data.</text>
</comment>
<evidence type="ECO:0000313" key="1">
    <source>
        <dbReference type="EMBL" id="HIW71018.1"/>
    </source>
</evidence>
<reference evidence="1" key="2">
    <citation type="submission" date="2021-04" db="EMBL/GenBank/DDBJ databases">
        <authorList>
            <person name="Gilroy R."/>
        </authorList>
    </citation>
    <scope>NUCLEOTIDE SEQUENCE</scope>
    <source>
        <strain evidence="1">CHK173-259</strain>
    </source>
</reference>
<gene>
    <name evidence="1" type="ORF">H9875_00175</name>
</gene>
<reference evidence="1" key="1">
    <citation type="journal article" date="2021" name="PeerJ">
        <title>Extensive microbial diversity within the chicken gut microbiome revealed by metagenomics and culture.</title>
        <authorList>
            <person name="Gilroy R."/>
            <person name="Ravi A."/>
            <person name="Getino M."/>
            <person name="Pursley I."/>
            <person name="Horton D.L."/>
            <person name="Alikhan N.F."/>
            <person name="Baker D."/>
            <person name="Gharbi K."/>
            <person name="Hall N."/>
            <person name="Watson M."/>
            <person name="Adriaenssens E.M."/>
            <person name="Foster-Nyarko E."/>
            <person name="Jarju S."/>
            <person name="Secka A."/>
            <person name="Antonio M."/>
            <person name="Oren A."/>
            <person name="Chaudhuri R.R."/>
            <person name="La Ragione R."/>
            <person name="Hildebrand F."/>
            <person name="Pallen M.J."/>
        </authorList>
    </citation>
    <scope>NUCLEOTIDE SEQUENCE</scope>
    <source>
        <strain evidence="1">CHK173-259</strain>
    </source>
</reference>
<dbReference type="AlphaFoldDB" id="A0A9D1QQQ2"/>
<dbReference type="EMBL" id="DXGJ01000002">
    <property type="protein sequence ID" value="HIW71018.1"/>
    <property type="molecule type" value="Genomic_DNA"/>
</dbReference>
<organism evidence="1 2">
    <name type="scientific">Candidatus Levilactobacillus faecigallinarum</name>
    <dbReference type="NCBI Taxonomy" id="2838638"/>
    <lineage>
        <taxon>Bacteria</taxon>
        <taxon>Bacillati</taxon>
        <taxon>Bacillota</taxon>
        <taxon>Bacilli</taxon>
        <taxon>Lactobacillales</taxon>
        <taxon>Lactobacillaceae</taxon>
        <taxon>Levilactobacillus</taxon>
    </lineage>
</organism>
<dbReference type="Proteomes" id="UP000886822">
    <property type="component" value="Unassembled WGS sequence"/>
</dbReference>
<sequence length="274" mass="30991">MHSSLLSLQRLVTATDLHFTDDQVATMLAHVGDPDPTIRDDTVYTLFARGFTENRLTAEQKRLVAHKLLHDRPLFTAIDQPQGSTVFLQTFTALLTALLLESDARETWLPTAIRDQFIADALAYLPREHDTRGWVTGNGWADGICHGSDLLGAAWSHPHFNQAQAPQALAAIATVLTHQPRPFVNDEEPRLAMPIVQALTQHHLRAEVLTQWLQETDTVVWRDFSFTDHAAIARTHNWLAFCHHLFFLLPADEPIHAVLQAISHHYYHQNGYLN</sequence>